<accession>A0A5C3QNQ3</accession>
<name>A0A5C3QNQ3_9AGAR</name>
<evidence type="ECO:0000256" key="1">
    <source>
        <dbReference type="SAM" id="MobiDB-lite"/>
    </source>
</evidence>
<feature type="compositionally biased region" description="Polar residues" evidence="1">
    <location>
        <begin position="200"/>
        <end position="217"/>
    </location>
</feature>
<feature type="region of interest" description="Disordered" evidence="1">
    <location>
        <begin position="47"/>
        <end position="80"/>
    </location>
</feature>
<gene>
    <name evidence="2" type="ORF">BDV98DRAFT_391092</name>
</gene>
<dbReference type="Proteomes" id="UP000305067">
    <property type="component" value="Unassembled WGS sequence"/>
</dbReference>
<evidence type="ECO:0000313" key="3">
    <source>
        <dbReference type="Proteomes" id="UP000305067"/>
    </source>
</evidence>
<dbReference type="EMBL" id="ML178820">
    <property type="protein sequence ID" value="TFL03603.1"/>
    <property type="molecule type" value="Genomic_DNA"/>
</dbReference>
<evidence type="ECO:0000313" key="2">
    <source>
        <dbReference type="EMBL" id="TFL03603.1"/>
    </source>
</evidence>
<reference evidence="2 3" key="1">
    <citation type="journal article" date="2019" name="Nat. Ecol. Evol.">
        <title>Megaphylogeny resolves global patterns of mushroom evolution.</title>
        <authorList>
            <person name="Varga T."/>
            <person name="Krizsan K."/>
            <person name="Foldi C."/>
            <person name="Dima B."/>
            <person name="Sanchez-Garcia M."/>
            <person name="Sanchez-Ramirez S."/>
            <person name="Szollosi G.J."/>
            <person name="Szarkandi J.G."/>
            <person name="Papp V."/>
            <person name="Albert L."/>
            <person name="Andreopoulos W."/>
            <person name="Angelini C."/>
            <person name="Antonin V."/>
            <person name="Barry K.W."/>
            <person name="Bougher N.L."/>
            <person name="Buchanan P."/>
            <person name="Buyck B."/>
            <person name="Bense V."/>
            <person name="Catcheside P."/>
            <person name="Chovatia M."/>
            <person name="Cooper J."/>
            <person name="Damon W."/>
            <person name="Desjardin D."/>
            <person name="Finy P."/>
            <person name="Geml J."/>
            <person name="Haridas S."/>
            <person name="Hughes K."/>
            <person name="Justo A."/>
            <person name="Karasinski D."/>
            <person name="Kautmanova I."/>
            <person name="Kiss B."/>
            <person name="Kocsube S."/>
            <person name="Kotiranta H."/>
            <person name="LaButti K.M."/>
            <person name="Lechner B.E."/>
            <person name="Liimatainen K."/>
            <person name="Lipzen A."/>
            <person name="Lukacs Z."/>
            <person name="Mihaltcheva S."/>
            <person name="Morgado L.N."/>
            <person name="Niskanen T."/>
            <person name="Noordeloos M.E."/>
            <person name="Ohm R.A."/>
            <person name="Ortiz-Santana B."/>
            <person name="Ovrebo C."/>
            <person name="Racz N."/>
            <person name="Riley R."/>
            <person name="Savchenko A."/>
            <person name="Shiryaev A."/>
            <person name="Soop K."/>
            <person name="Spirin V."/>
            <person name="Szebenyi C."/>
            <person name="Tomsovsky M."/>
            <person name="Tulloss R.E."/>
            <person name="Uehling J."/>
            <person name="Grigoriev I.V."/>
            <person name="Vagvolgyi C."/>
            <person name="Papp T."/>
            <person name="Martin F.M."/>
            <person name="Miettinen O."/>
            <person name="Hibbett D.S."/>
            <person name="Nagy L.G."/>
        </authorList>
    </citation>
    <scope>NUCLEOTIDE SEQUENCE [LARGE SCALE GENOMIC DNA]</scope>
    <source>
        <strain evidence="2 3">CBS 309.79</strain>
    </source>
</reference>
<sequence length="439" mass="47898">MLSVEVPRISISLAPEVVQPEEKSPDISFVISPTIATSPILVVEHDSYRPQHLTPPPTASRRAFKQPSSPLRPAEDLGRGLDQGRFDALLKATRERTHATGARPGVDLRKEVAVKAHKTKQLERRALFLSKVMAPPSPGATTLPKTPPESPAIFHYSLPSPGLVSPLALFETLQQDGQAKPQQWVEQVDFRRRASKTIPEVQSQATKEGTTSSTTRGKNAASLPSLDDITARINFQKKNTAFDQPTIIIVEPDHALPRQASTRFPAFLHRSAKPAAMVEAVPSNAHCQGTPALAVPGGRIIPPARTDSKLHAPMPKRMLPPPSPRSPLSPKLQVTTLVVPRISNKSPVKLSERNVLTLDSRERNSKAMLSTLRRRSTALTVAPEHGNGQARPGPPRVDSAMVGDVARGTRWKRHSAPGELQVMHNSDFRHPVLNMRGGF</sequence>
<dbReference type="OrthoDB" id="3250108at2759"/>
<protein>
    <submittedName>
        <fullName evidence="2">Uncharacterized protein</fullName>
    </submittedName>
</protein>
<keyword evidence="3" id="KW-1185">Reference proteome</keyword>
<proteinExistence type="predicted"/>
<feature type="region of interest" description="Disordered" evidence="1">
    <location>
        <begin position="195"/>
        <end position="222"/>
    </location>
</feature>
<dbReference type="AlphaFoldDB" id="A0A5C3QNQ3"/>
<organism evidence="2 3">
    <name type="scientific">Pterulicium gracile</name>
    <dbReference type="NCBI Taxonomy" id="1884261"/>
    <lineage>
        <taxon>Eukaryota</taxon>
        <taxon>Fungi</taxon>
        <taxon>Dikarya</taxon>
        <taxon>Basidiomycota</taxon>
        <taxon>Agaricomycotina</taxon>
        <taxon>Agaricomycetes</taxon>
        <taxon>Agaricomycetidae</taxon>
        <taxon>Agaricales</taxon>
        <taxon>Pleurotineae</taxon>
        <taxon>Pterulaceae</taxon>
        <taxon>Pterulicium</taxon>
    </lineage>
</organism>